<dbReference type="EMBL" id="ML210995">
    <property type="protein sequence ID" value="TFK92628.1"/>
    <property type="molecule type" value="Genomic_DNA"/>
</dbReference>
<protein>
    <submittedName>
        <fullName evidence="2">Uncharacterized protein</fullName>
    </submittedName>
</protein>
<proteinExistence type="predicted"/>
<sequence length="202" mass="21864">MDGQATANAVSGAPSMLLPLSQLQPHACRQSAAAPAFATSPASSPPSSPATSALAALRRRPTRLLRAYIAAHSPARLSRIRSLRRPWFTPSSSVPRRTRCFFRAISSADSAFSAHASLSHRGTPDCLRTARSNDTVCLPSAPYLRTLSLTVRPVCGTFFSRQYCQPSCFSREFHARRPAETAAARCTRRAPPAESGRRAQEL</sequence>
<gene>
    <name evidence="2" type="ORF">K466DRAFT_212352</name>
</gene>
<dbReference type="InParanoid" id="A0A5C3PXM5"/>
<name>A0A5C3PXM5_9APHY</name>
<keyword evidence="3" id="KW-1185">Reference proteome</keyword>
<organism evidence="2 3">
    <name type="scientific">Polyporus arcularius HHB13444</name>
    <dbReference type="NCBI Taxonomy" id="1314778"/>
    <lineage>
        <taxon>Eukaryota</taxon>
        <taxon>Fungi</taxon>
        <taxon>Dikarya</taxon>
        <taxon>Basidiomycota</taxon>
        <taxon>Agaricomycotina</taxon>
        <taxon>Agaricomycetes</taxon>
        <taxon>Polyporales</taxon>
        <taxon>Polyporaceae</taxon>
        <taxon>Polyporus</taxon>
    </lineage>
</organism>
<dbReference type="AlphaFoldDB" id="A0A5C3PXM5"/>
<evidence type="ECO:0000313" key="3">
    <source>
        <dbReference type="Proteomes" id="UP000308197"/>
    </source>
</evidence>
<evidence type="ECO:0000256" key="1">
    <source>
        <dbReference type="SAM" id="MobiDB-lite"/>
    </source>
</evidence>
<dbReference type="Proteomes" id="UP000308197">
    <property type="component" value="Unassembled WGS sequence"/>
</dbReference>
<accession>A0A5C3PXM5</accession>
<feature type="region of interest" description="Disordered" evidence="1">
    <location>
        <begin position="32"/>
        <end position="53"/>
    </location>
</feature>
<evidence type="ECO:0000313" key="2">
    <source>
        <dbReference type="EMBL" id="TFK92628.1"/>
    </source>
</evidence>
<feature type="compositionally biased region" description="Low complexity" evidence="1">
    <location>
        <begin position="32"/>
        <end position="42"/>
    </location>
</feature>
<reference evidence="2 3" key="1">
    <citation type="journal article" date="2019" name="Nat. Ecol. Evol.">
        <title>Megaphylogeny resolves global patterns of mushroom evolution.</title>
        <authorList>
            <person name="Varga T."/>
            <person name="Krizsan K."/>
            <person name="Foldi C."/>
            <person name="Dima B."/>
            <person name="Sanchez-Garcia M."/>
            <person name="Sanchez-Ramirez S."/>
            <person name="Szollosi G.J."/>
            <person name="Szarkandi J.G."/>
            <person name="Papp V."/>
            <person name="Albert L."/>
            <person name="Andreopoulos W."/>
            <person name="Angelini C."/>
            <person name="Antonin V."/>
            <person name="Barry K.W."/>
            <person name="Bougher N.L."/>
            <person name="Buchanan P."/>
            <person name="Buyck B."/>
            <person name="Bense V."/>
            <person name="Catcheside P."/>
            <person name="Chovatia M."/>
            <person name="Cooper J."/>
            <person name="Damon W."/>
            <person name="Desjardin D."/>
            <person name="Finy P."/>
            <person name="Geml J."/>
            <person name="Haridas S."/>
            <person name="Hughes K."/>
            <person name="Justo A."/>
            <person name="Karasinski D."/>
            <person name="Kautmanova I."/>
            <person name="Kiss B."/>
            <person name="Kocsube S."/>
            <person name="Kotiranta H."/>
            <person name="LaButti K.M."/>
            <person name="Lechner B.E."/>
            <person name="Liimatainen K."/>
            <person name="Lipzen A."/>
            <person name="Lukacs Z."/>
            <person name="Mihaltcheva S."/>
            <person name="Morgado L.N."/>
            <person name="Niskanen T."/>
            <person name="Noordeloos M.E."/>
            <person name="Ohm R.A."/>
            <person name="Ortiz-Santana B."/>
            <person name="Ovrebo C."/>
            <person name="Racz N."/>
            <person name="Riley R."/>
            <person name="Savchenko A."/>
            <person name="Shiryaev A."/>
            <person name="Soop K."/>
            <person name="Spirin V."/>
            <person name="Szebenyi C."/>
            <person name="Tomsovsky M."/>
            <person name="Tulloss R.E."/>
            <person name="Uehling J."/>
            <person name="Grigoriev I.V."/>
            <person name="Vagvolgyi C."/>
            <person name="Papp T."/>
            <person name="Martin F.M."/>
            <person name="Miettinen O."/>
            <person name="Hibbett D.S."/>
            <person name="Nagy L.G."/>
        </authorList>
    </citation>
    <scope>NUCLEOTIDE SEQUENCE [LARGE SCALE GENOMIC DNA]</scope>
    <source>
        <strain evidence="2 3">HHB13444</strain>
    </source>
</reference>